<sequence>MSGGGLSQVLGVGIQDAVLTSDASITYFKSSFKQYTPFVLQATLPALTANSGEPVAWTQYLWFELTCPPTKVEAYQKMIGNVASLTTQASTIPAYTLYLPLPFWFALNYGNALPIVSMQFNICTIEIMFESISNLYITSDNLPLSASTDELSATLYIDYIFLNTAERDLLGAEASQYLIGVWQHNGLESGSTPNIKPQLTFNHPVIELFWFIRLDANKALKNWFDYTNWGTSLAAWNGGQTVASSNLLLNGNERFSSRAGQYHNYVSAYQNHSRCPAVGVYSYSFALYPELATPTGSQNFSRIDTAILALNLNTANNVGYKLGVYARSWNILRVRGGQSGTVFAS</sequence>
<dbReference type="InterPro" id="IPR031654">
    <property type="entry name" value="Capsid_N"/>
</dbReference>
<dbReference type="EMBL" id="KQ965782">
    <property type="protein sequence ID" value="KXS13073.1"/>
    <property type="molecule type" value="Genomic_DNA"/>
</dbReference>
<reference evidence="3 4" key="1">
    <citation type="journal article" date="2015" name="Genome Biol. Evol.">
        <title>Phylogenomic analyses indicate that early fungi evolved digesting cell walls of algal ancestors of land plants.</title>
        <authorList>
            <person name="Chang Y."/>
            <person name="Wang S."/>
            <person name="Sekimoto S."/>
            <person name="Aerts A.L."/>
            <person name="Choi C."/>
            <person name="Clum A."/>
            <person name="LaButti K.M."/>
            <person name="Lindquist E.A."/>
            <person name="Yee Ngan C."/>
            <person name="Ohm R.A."/>
            <person name="Salamov A.A."/>
            <person name="Grigoriev I.V."/>
            <person name="Spatafora J.W."/>
            <person name="Berbee M.L."/>
        </authorList>
    </citation>
    <scope>NUCLEOTIDE SEQUENCE [LARGE SCALE GENOMIC DNA]</scope>
    <source>
        <strain evidence="3 4">JEL478</strain>
    </source>
</reference>
<evidence type="ECO:0000259" key="2">
    <source>
        <dbReference type="Pfam" id="PF16903"/>
    </source>
</evidence>
<proteinExistence type="predicted"/>
<dbReference type="InterPro" id="IPR007542">
    <property type="entry name" value="MCP_C"/>
</dbReference>
<organism evidence="3 4">
    <name type="scientific">Gonapodya prolifera (strain JEL478)</name>
    <name type="common">Monoblepharis prolifera</name>
    <dbReference type="NCBI Taxonomy" id="1344416"/>
    <lineage>
        <taxon>Eukaryota</taxon>
        <taxon>Fungi</taxon>
        <taxon>Fungi incertae sedis</taxon>
        <taxon>Chytridiomycota</taxon>
        <taxon>Chytridiomycota incertae sedis</taxon>
        <taxon>Monoblepharidomycetes</taxon>
        <taxon>Monoblepharidales</taxon>
        <taxon>Gonapodyaceae</taxon>
        <taxon>Gonapodya</taxon>
    </lineage>
</organism>
<dbReference type="Proteomes" id="UP000070544">
    <property type="component" value="Unassembled WGS sequence"/>
</dbReference>
<evidence type="ECO:0000313" key="3">
    <source>
        <dbReference type="EMBL" id="KXS13073.1"/>
    </source>
</evidence>
<feature type="domain" description="Major capsid protein C-terminal" evidence="1">
    <location>
        <begin position="166"/>
        <end position="340"/>
    </location>
</feature>
<dbReference type="Gene3D" id="2.70.9.10">
    <property type="entry name" value="Adenovirus Type 2 Hexon, domain 4"/>
    <property type="match status" value="1"/>
</dbReference>
<dbReference type="AlphaFoldDB" id="A0A139A9J7"/>
<dbReference type="SUPFAM" id="SSF49749">
    <property type="entry name" value="Group II dsDNA viruses VP"/>
    <property type="match status" value="2"/>
</dbReference>
<feature type="domain" description="Major capsid protein N-terminal" evidence="2">
    <location>
        <begin position="61"/>
        <end position="163"/>
    </location>
</feature>
<evidence type="ECO:0000259" key="1">
    <source>
        <dbReference type="Pfam" id="PF04451"/>
    </source>
</evidence>
<dbReference type="Pfam" id="PF16903">
    <property type="entry name" value="Capsid_N"/>
    <property type="match status" value="1"/>
</dbReference>
<accession>A0A139A9J7</accession>
<gene>
    <name evidence="3" type="ORF">M427DRAFT_45975</name>
</gene>
<keyword evidence="4" id="KW-1185">Reference proteome</keyword>
<name>A0A139A9J7_GONPJ</name>
<dbReference type="GO" id="GO:0005198">
    <property type="term" value="F:structural molecule activity"/>
    <property type="evidence" value="ECO:0007669"/>
    <property type="project" value="InterPro"/>
</dbReference>
<dbReference type="InterPro" id="IPR016112">
    <property type="entry name" value="VP_dsDNA_II"/>
</dbReference>
<evidence type="ECO:0000313" key="4">
    <source>
        <dbReference type="Proteomes" id="UP000070544"/>
    </source>
</evidence>
<dbReference type="Gene3D" id="2.70.9.20">
    <property type="entry name" value="Major capsid protein Vp54"/>
    <property type="match status" value="1"/>
</dbReference>
<protein>
    <submittedName>
        <fullName evidence="3">Group II dsDNA viruses VP</fullName>
    </submittedName>
</protein>
<dbReference type="Pfam" id="PF04451">
    <property type="entry name" value="Capsid_NCLDV"/>
    <property type="match status" value="1"/>
</dbReference>
<dbReference type="InterPro" id="IPR038519">
    <property type="entry name" value="MCP_C_sf"/>
</dbReference>